<evidence type="ECO:0000256" key="5">
    <source>
        <dbReference type="ARBA" id="ARBA00022692"/>
    </source>
</evidence>
<evidence type="ECO:0000256" key="10">
    <source>
        <dbReference type="SAM" id="Phobius"/>
    </source>
</evidence>
<feature type="transmembrane region" description="Helical" evidence="10">
    <location>
        <begin position="168"/>
        <end position="185"/>
    </location>
</feature>
<evidence type="ECO:0000256" key="4">
    <source>
        <dbReference type="ARBA" id="ARBA00022670"/>
    </source>
</evidence>
<evidence type="ECO:0000256" key="1">
    <source>
        <dbReference type="ARBA" id="ARBA00001947"/>
    </source>
</evidence>
<keyword evidence="9 10" id="KW-0472">Membrane</keyword>
<dbReference type="GO" id="GO:0008237">
    <property type="term" value="F:metallopeptidase activity"/>
    <property type="evidence" value="ECO:0007669"/>
    <property type="project" value="UniProtKB-KW"/>
</dbReference>
<proteinExistence type="inferred from homology"/>
<keyword evidence="4 12" id="KW-0645">Protease</keyword>
<feature type="transmembrane region" description="Helical" evidence="10">
    <location>
        <begin position="239"/>
        <end position="269"/>
    </location>
</feature>
<feature type="transmembrane region" description="Helical" evidence="10">
    <location>
        <begin position="104"/>
        <end position="121"/>
    </location>
</feature>
<dbReference type="GO" id="GO:0016020">
    <property type="term" value="C:membrane"/>
    <property type="evidence" value="ECO:0007669"/>
    <property type="project" value="UniProtKB-SubCell"/>
</dbReference>
<keyword evidence="13" id="KW-1185">Reference proteome</keyword>
<gene>
    <name evidence="12" type="ORF">U27_04196</name>
</gene>
<evidence type="ECO:0000259" key="11">
    <source>
        <dbReference type="Pfam" id="PF02163"/>
    </source>
</evidence>
<feature type="transmembrane region" description="Helical" evidence="10">
    <location>
        <begin position="290"/>
        <end position="310"/>
    </location>
</feature>
<dbReference type="AlphaFoldDB" id="A0A081BY26"/>
<dbReference type="InterPro" id="IPR044838">
    <property type="entry name" value="EGY1-like"/>
</dbReference>
<feature type="transmembrane region" description="Helical" evidence="10">
    <location>
        <begin position="197"/>
        <end position="219"/>
    </location>
</feature>
<comment type="cofactor">
    <cofactor evidence="1">
        <name>Zn(2+)</name>
        <dbReference type="ChEBI" id="CHEBI:29105"/>
    </cofactor>
</comment>
<keyword evidence="6" id="KW-0378">Hydrolase</keyword>
<dbReference type="STRING" id="1499967.U27_04196"/>
<sequence length="312" mass="34560">MNERFRFYEQEPINIEYEIKDETPGMVHAAERKPRSARLNVILFLATFVTTTLAGALMEAGPHASFLAQIHKGLPFSVTLLMILLFHEFGHYFMAKRHHVEATLPYFIPAPSIIGTFGAVIKMRSPLRSKRALLDIGAAGPLAGIIVAIPATIIGLHLSEIKAVTDTHGGLSLGSSLLFSFLARISVGSLPENHDIFLHPVAFAGWIGMLVTMLNLLPIGQLDGGHIAYAVLGQRLHRFAAYIILPLLFVLGIVAWKGWLIWCALLFFVMGIKHPPTMDEYSPLDRRRTIIGWIALALFVLTFTPSPFQITF</sequence>
<comment type="similarity">
    <text evidence="3">Belongs to the peptidase M50B family.</text>
</comment>
<dbReference type="Pfam" id="PF02163">
    <property type="entry name" value="Peptidase_M50"/>
    <property type="match status" value="1"/>
</dbReference>
<evidence type="ECO:0000256" key="6">
    <source>
        <dbReference type="ARBA" id="ARBA00022801"/>
    </source>
</evidence>
<evidence type="ECO:0000256" key="7">
    <source>
        <dbReference type="ARBA" id="ARBA00022946"/>
    </source>
</evidence>
<evidence type="ECO:0000256" key="8">
    <source>
        <dbReference type="ARBA" id="ARBA00022989"/>
    </source>
</evidence>
<reference evidence="12" key="1">
    <citation type="journal article" date="2015" name="PeerJ">
        <title>First genomic representation of candidate bacterial phylum KSB3 points to enhanced environmental sensing as a trigger of wastewater bulking.</title>
        <authorList>
            <person name="Sekiguchi Y."/>
            <person name="Ohashi A."/>
            <person name="Parks D.H."/>
            <person name="Yamauchi T."/>
            <person name="Tyson G.W."/>
            <person name="Hugenholtz P."/>
        </authorList>
    </citation>
    <scope>NUCLEOTIDE SEQUENCE [LARGE SCALE GENOMIC DNA]</scope>
</reference>
<keyword evidence="12" id="KW-0482">Metalloprotease</keyword>
<feature type="transmembrane region" description="Helical" evidence="10">
    <location>
        <begin position="73"/>
        <end position="92"/>
    </location>
</feature>
<name>A0A081BY26_VECG1</name>
<organism evidence="12">
    <name type="scientific">Vecturithrix granuli</name>
    <dbReference type="NCBI Taxonomy" id="1499967"/>
    <lineage>
        <taxon>Bacteria</taxon>
        <taxon>Candidatus Moduliflexota</taxon>
        <taxon>Candidatus Vecturitrichia</taxon>
        <taxon>Candidatus Vecturitrichales</taxon>
        <taxon>Candidatus Vecturitrichaceae</taxon>
        <taxon>Candidatus Vecturithrix</taxon>
    </lineage>
</organism>
<keyword evidence="5 10" id="KW-0812">Transmembrane</keyword>
<feature type="transmembrane region" description="Helical" evidence="10">
    <location>
        <begin position="41"/>
        <end position="61"/>
    </location>
</feature>
<feature type="domain" description="Peptidase M50" evidence="11">
    <location>
        <begin position="76"/>
        <end position="240"/>
    </location>
</feature>
<protein>
    <submittedName>
        <fullName evidence="12">Metalloprotease</fullName>
    </submittedName>
</protein>
<accession>A0A081BY26</accession>
<dbReference type="eggNOG" id="COG1994">
    <property type="taxonomic scope" value="Bacteria"/>
</dbReference>
<evidence type="ECO:0000313" key="12">
    <source>
        <dbReference type="EMBL" id="GAK57231.1"/>
    </source>
</evidence>
<dbReference type="Proteomes" id="UP000030661">
    <property type="component" value="Unassembled WGS sequence"/>
</dbReference>
<dbReference type="InterPro" id="IPR008915">
    <property type="entry name" value="Peptidase_M50"/>
</dbReference>
<dbReference type="PANTHER" id="PTHR31412">
    <property type="entry name" value="ZINC METALLOPROTEASE EGY1"/>
    <property type="match status" value="1"/>
</dbReference>
<keyword evidence="7" id="KW-0809">Transit peptide</keyword>
<feature type="transmembrane region" description="Helical" evidence="10">
    <location>
        <begin position="133"/>
        <end position="156"/>
    </location>
</feature>
<dbReference type="HOGENOM" id="CLU_028221_0_0_0"/>
<dbReference type="CDD" id="cd06160">
    <property type="entry name" value="S2P-M50_like_2"/>
    <property type="match status" value="1"/>
</dbReference>
<keyword evidence="8 10" id="KW-1133">Transmembrane helix</keyword>
<dbReference type="PANTHER" id="PTHR31412:SF0">
    <property type="entry name" value="ZINC METALLOPROTEASE EGY1, CHLOROPLASTIC-RELATED"/>
    <property type="match status" value="1"/>
</dbReference>
<evidence type="ECO:0000256" key="9">
    <source>
        <dbReference type="ARBA" id="ARBA00023136"/>
    </source>
</evidence>
<evidence type="ECO:0000256" key="2">
    <source>
        <dbReference type="ARBA" id="ARBA00004141"/>
    </source>
</evidence>
<evidence type="ECO:0000256" key="3">
    <source>
        <dbReference type="ARBA" id="ARBA00007931"/>
    </source>
</evidence>
<evidence type="ECO:0000313" key="13">
    <source>
        <dbReference type="Proteomes" id="UP000030661"/>
    </source>
</evidence>
<dbReference type="EMBL" id="DF820465">
    <property type="protein sequence ID" value="GAK57231.1"/>
    <property type="molecule type" value="Genomic_DNA"/>
</dbReference>
<dbReference type="GO" id="GO:0006508">
    <property type="term" value="P:proteolysis"/>
    <property type="evidence" value="ECO:0007669"/>
    <property type="project" value="UniProtKB-KW"/>
</dbReference>
<comment type="subcellular location">
    <subcellularLocation>
        <location evidence="2">Membrane</location>
        <topology evidence="2">Multi-pass membrane protein</topology>
    </subcellularLocation>
</comment>